<name>A0A556MBY1_9SPHI</name>
<dbReference type="PANTHER" id="PTHR21064:SF5">
    <property type="entry name" value="SLR1880 PROTEIN"/>
    <property type="match status" value="1"/>
</dbReference>
<reference evidence="2 3" key="1">
    <citation type="submission" date="2019-07" db="EMBL/GenBank/DDBJ databases">
        <authorList>
            <person name="Huq M.A."/>
        </authorList>
    </citation>
    <scope>NUCLEOTIDE SEQUENCE [LARGE SCALE GENOMIC DNA]</scope>
    <source>
        <strain evidence="2 3">MAH-19</strain>
    </source>
</reference>
<dbReference type="InterPro" id="IPR002575">
    <property type="entry name" value="Aminoglycoside_PTrfase"/>
</dbReference>
<dbReference type="RefSeq" id="WP_144250406.1">
    <property type="nucleotide sequence ID" value="NZ_VLPK01000005.1"/>
</dbReference>
<dbReference type="SUPFAM" id="SSF56112">
    <property type="entry name" value="Protein kinase-like (PK-like)"/>
    <property type="match status" value="1"/>
</dbReference>
<dbReference type="PANTHER" id="PTHR21064">
    <property type="entry name" value="AMINOGLYCOSIDE PHOSPHOTRANSFERASE DOMAIN-CONTAINING PROTEIN-RELATED"/>
    <property type="match status" value="1"/>
</dbReference>
<sequence>MNNNIATNNFADTIAKFNTGGGDFEIKNFGSGHINDTFMIRSKANNGPDFLLQKINHFVFKDIDSLMNNMVYVTNHLKQKIAKTGNPEKEVLTLIKCNNGKYYYQDEQGNYWRMTNFLHNTKSYDLVTNVKQAQQGGVAFGRFQYLLCDLHPDLLVNTIPDFLNIEKRLNDFSIAIKNNSAQRLSHVMKEVEFLLSRAGSMSEILHLGRGGILPMRITHNDTKFNNILLDQADEIQCVIDLDTVMPGYVAYDFGDAIRSIINTAPEDEKDLDAIQLNIPLFEAFAKGYLSQTISFLTDAELSSLMMGVLLLPYMQAVRFLTDYLQGDVYYKTRFAEHNLQRTRAQIQLLKMLELNKEKLSGIIQNEWLNLKNTLKSESAVVAG</sequence>
<dbReference type="EMBL" id="VLPK01000005">
    <property type="protein sequence ID" value="TSJ37372.1"/>
    <property type="molecule type" value="Genomic_DNA"/>
</dbReference>
<proteinExistence type="predicted"/>
<comment type="caution">
    <text evidence="2">The sequence shown here is derived from an EMBL/GenBank/DDBJ whole genome shotgun (WGS) entry which is preliminary data.</text>
</comment>
<dbReference type="InterPro" id="IPR050249">
    <property type="entry name" value="Pseudomonas-type_ThrB"/>
</dbReference>
<evidence type="ECO:0000259" key="1">
    <source>
        <dbReference type="Pfam" id="PF01636"/>
    </source>
</evidence>
<keyword evidence="3" id="KW-1185">Reference proteome</keyword>
<dbReference type="Proteomes" id="UP000318733">
    <property type="component" value="Unassembled WGS sequence"/>
</dbReference>
<protein>
    <submittedName>
        <fullName evidence="2">Aminoglycoside phosphotransferase family protein</fullName>
    </submittedName>
</protein>
<feature type="domain" description="Aminoglycoside phosphotransferase" evidence="1">
    <location>
        <begin position="26"/>
        <end position="261"/>
    </location>
</feature>
<dbReference type="Gene3D" id="3.90.1200.10">
    <property type="match status" value="1"/>
</dbReference>
<gene>
    <name evidence="2" type="ORF">FO440_21675</name>
</gene>
<dbReference type="Pfam" id="PF01636">
    <property type="entry name" value="APH"/>
    <property type="match status" value="1"/>
</dbReference>
<dbReference type="InterPro" id="IPR011009">
    <property type="entry name" value="Kinase-like_dom_sf"/>
</dbReference>
<keyword evidence="2" id="KW-0808">Transferase</keyword>
<dbReference type="GO" id="GO:0016740">
    <property type="term" value="F:transferase activity"/>
    <property type="evidence" value="ECO:0007669"/>
    <property type="project" value="UniProtKB-KW"/>
</dbReference>
<dbReference type="OrthoDB" id="526037at2"/>
<evidence type="ECO:0000313" key="3">
    <source>
        <dbReference type="Proteomes" id="UP000318733"/>
    </source>
</evidence>
<evidence type="ECO:0000313" key="2">
    <source>
        <dbReference type="EMBL" id="TSJ37372.1"/>
    </source>
</evidence>
<accession>A0A556MBY1</accession>
<dbReference type="AlphaFoldDB" id="A0A556MBY1"/>
<organism evidence="2 3">
    <name type="scientific">Mucilaginibacter corticis</name>
    <dbReference type="NCBI Taxonomy" id="2597670"/>
    <lineage>
        <taxon>Bacteria</taxon>
        <taxon>Pseudomonadati</taxon>
        <taxon>Bacteroidota</taxon>
        <taxon>Sphingobacteriia</taxon>
        <taxon>Sphingobacteriales</taxon>
        <taxon>Sphingobacteriaceae</taxon>
        <taxon>Mucilaginibacter</taxon>
    </lineage>
</organism>